<protein>
    <submittedName>
        <fullName evidence="1">Uncharacterized protein</fullName>
    </submittedName>
</protein>
<dbReference type="RefSeq" id="WP_003862732.1">
    <property type="nucleotide sequence ID" value="NZ_CP011309.1"/>
</dbReference>
<accession>A0A0F6SRU9</accession>
<dbReference type="Proteomes" id="UP000034037">
    <property type="component" value="Chromosome"/>
</dbReference>
<dbReference type="EMBL" id="CP011309">
    <property type="protein sequence ID" value="AKF28589.1"/>
    <property type="molecule type" value="Genomic_DNA"/>
</dbReference>
<evidence type="ECO:0000313" key="2">
    <source>
        <dbReference type="Proteomes" id="UP000034037"/>
    </source>
</evidence>
<organism evidence="1 2">
    <name type="scientific">[Brevibacterium] flavum</name>
    <dbReference type="NCBI Taxonomy" id="92706"/>
    <lineage>
        <taxon>Bacteria</taxon>
        <taxon>Bacillati</taxon>
        <taxon>Actinomycetota</taxon>
        <taxon>Actinomycetes</taxon>
        <taxon>Mycobacteriales</taxon>
        <taxon>Corynebacteriaceae</taxon>
        <taxon>Corynebacterium</taxon>
    </lineage>
</organism>
<sequence>MTLSFDSYPAGRQMLFIRATLDDVRWLMSEYPSYWNSSPGRNPFFEDERSDIQFREFYSGKSSPSDWLRILQPQNYVKRFFFIDVALPGWIAMIFEPTVEPRDIELGKGVYCSVAERDGCPPLNDPLGIAQIHIRYDLREPRIEYGPHWYGDRLVVGVYSTTMTSRFAENSSYVPGLNWNRYEIAGNGLPGFEGLDVPLRAEVPEHILKDYPSYCDLGFRKLFDLGPSYREYDKDPEASADYLKVLPFDHRGQERIVDFFNTRLVSQWLEETYGIRWNDPNFYEGESLLYIVGGPDLIKDPFTPRIPLEDYYRFQAIDLERNRKLIESGKF</sequence>
<dbReference type="AlphaFoldDB" id="A0A0F6SRU9"/>
<reference evidence="1 2" key="1">
    <citation type="submission" date="2015-04" db="EMBL/GenBank/DDBJ databases">
        <title>Complete Genome Sequence of Brevibacterium flavum ATCC 15168.</title>
        <authorList>
            <person name="Ahn J."/>
            <person name="Park G."/>
            <person name="Jeon W."/>
            <person name="Jang Y."/>
            <person name="Jang M."/>
            <person name="Lee H."/>
            <person name="Lee H."/>
        </authorList>
    </citation>
    <scope>NUCLEOTIDE SEQUENCE [LARGE SCALE GENOMIC DNA]</scope>
    <source>
        <strain evidence="1 2">ATCC 15168</strain>
    </source>
</reference>
<proteinExistence type="predicted"/>
<dbReference type="HOGENOM" id="CLU_833463_0_0_11"/>
<keyword evidence="2" id="KW-1185">Reference proteome</keyword>
<name>A0A0F6SRU9_9CORY</name>
<dbReference type="PATRIC" id="fig|92706.3.peg.2974"/>
<gene>
    <name evidence="1" type="ORF">YH66_14170</name>
</gene>
<evidence type="ECO:0000313" key="1">
    <source>
        <dbReference type="EMBL" id="AKF28589.1"/>
    </source>
</evidence>